<dbReference type="Gene3D" id="3.40.30.10">
    <property type="entry name" value="Glutaredoxin"/>
    <property type="match status" value="1"/>
</dbReference>
<dbReference type="AlphaFoldDB" id="A0A1Y2B2C5"/>
<dbReference type="InterPro" id="IPR036282">
    <property type="entry name" value="Glutathione-S-Trfase_C_sf"/>
</dbReference>
<dbReference type="InterPro" id="IPR040079">
    <property type="entry name" value="Glutathione_S-Trfase"/>
</dbReference>
<dbReference type="GO" id="GO:0005737">
    <property type="term" value="C:cytoplasm"/>
    <property type="evidence" value="ECO:0007669"/>
    <property type="project" value="TreeGrafter"/>
</dbReference>
<dbReference type="SFLD" id="SFLDS00019">
    <property type="entry name" value="Glutathione_Transferase_(cytos"/>
    <property type="match status" value="1"/>
</dbReference>
<dbReference type="InterPro" id="IPR050983">
    <property type="entry name" value="GST_Omega/HSP26"/>
</dbReference>
<dbReference type="Pfam" id="PF13417">
    <property type="entry name" value="GST_N_3"/>
    <property type="match status" value="1"/>
</dbReference>
<dbReference type="InterPro" id="IPR036249">
    <property type="entry name" value="Thioredoxin-like_sf"/>
</dbReference>
<evidence type="ECO:0000313" key="2">
    <source>
        <dbReference type="EMBL" id="ORY28988.1"/>
    </source>
</evidence>
<name>A0A1Y2B2C5_9TREE</name>
<dbReference type="SFLD" id="SFLDG00358">
    <property type="entry name" value="Main_(cytGST)"/>
    <property type="match status" value="1"/>
</dbReference>
<protein>
    <recommendedName>
        <fullName evidence="1">GST N-terminal domain-containing protein</fullName>
    </recommendedName>
</protein>
<gene>
    <name evidence="2" type="ORF">BCR39DRAFT_533457</name>
</gene>
<dbReference type="Gene3D" id="1.20.1050.10">
    <property type="match status" value="1"/>
</dbReference>
<feature type="domain" description="GST N-terminal" evidence="1">
    <location>
        <begin position="4"/>
        <end position="96"/>
    </location>
</feature>
<dbReference type="EMBL" id="MCFC01000028">
    <property type="protein sequence ID" value="ORY28988.1"/>
    <property type="molecule type" value="Genomic_DNA"/>
</dbReference>
<dbReference type="PROSITE" id="PS50404">
    <property type="entry name" value="GST_NTER"/>
    <property type="match status" value="1"/>
</dbReference>
<keyword evidence="3" id="KW-1185">Reference proteome</keyword>
<sequence length="234" mass="25969">MTQPRIVLYSALLCPFAHRARIALKASGAVYETVEIDLKNKPAWYAPNINPASKVPAISYGAPPDSDVTKPPAGTFLLPESALVVQFIASLYPQIDYKDPIIRAKASFAQLQWDNLVAGRWRKYQFEGSEQDLEPLLEGLKQFSDSVPEEILGDEYGVADIILGPFVTRLFIFANEDIGKWAPGSGPKLVSALSGPEYDKLRKLGAKLDKWPALQETIDNDILVKKFTEILKNH</sequence>
<dbReference type="PANTHER" id="PTHR43968">
    <property type="match status" value="1"/>
</dbReference>
<comment type="caution">
    <text evidence="2">The sequence shown here is derived from an EMBL/GenBank/DDBJ whole genome shotgun (WGS) entry which is preliminary data.</text>
</comment>
<dbReference type="PANTHER" id="PTHR43968:SF8">
    <property type="entry name" value="S-TRANSFERASE, PUTATIVE (AFU_ORTHOLOGUE AFUA_2G00590)-RELATED"/>
    <property type="match status" value="1"/>
</dbReference>
<dbReference type="Proteomes" id="UP000193986">
    <property type="component" value="Unassembled WGS sequence"/>
</dbReference>
<dbReference type="SUPFAM" id="SSF52833">
    <property type="entry name" value="Thioredoxin-like"/>
    <property type="match status" value="1"/>
</dbReference>
<dbReference type="STRING" id="71784.A0A1Y2B2C5"/>
<dbReference type="OrthoDB" id="202840at2759"/>
<dbReference type="SUPFAM" id="SSF47616">
    <property type="entry name" value="GST C-terminal domain-like"/>
    <property type="match status" value="1"/>
</dbReference>
<dbReference type="InterPro" id="IPR004045">
    <property type="entry name" value="Glutathione_S-Trfase_N"/>
</dbReference>
<reference evidence="2 3" key="1">
    <citation type="submission" date="2016-07" db="EMBL/GenBank/DDBJ databases">
        <title>Pervasive Adenine N6-methylation of Active Genes in Fungi.</title>
        <authorList>
            <consortium name="DOE Joint Genome Institute"/>
            <person name="Mondo S.J."/>
            <person name="Dannebaum R.O."/>
            <person name="Kuo R.C."/>
            <person name="Labutti K."/>
            <person name="Haridas S."/>
            <person name="Kuo A."/>
            <person name="Salamov A."/>
            <person name="Ahrendt S.R."/>
            <person name="Lipzen A."/>
            <person name="Sullivan W."/>
            <person name="Andreopoulos W.B."/>
            <person name="Clum A."/>
            <person name="Lindquist E."/>
            <person name="Daum C."/>
            <person name="Ramamoorthy G.K."/>
            <person name="Gryganskyi A."/>
            <person name="Culley D."/>
            <person name="Magnuson J.K."/>
            <person name="James T.Y."/>
            <person name="O'Malley M.A."/>
            <person name="Stajich J.E."/>
            <person name="Spatafora J.W."/>
            <person name="Visel A."/>
            <person name="Grigoriev I.V."/>
        </authorList>
    </citation>
    <scope>NUCLEOTIDE SEQUENCE [LARGE SCALE GENOMIC DNA]</scope>
    <source>
        <strain evidence="2 3">68-887.2</strain>
    </source>
</reference>
<proteinExistence type="predicted"/>
<accession>A0A1Y2B2C5</accession>
<evidence type="ECO:0000313" key="3">
    <source>
        <dbReference type="Proteomes" id="UP000193986"/>
    </source>
</evidence>
<evidence type="ECO:0000259" key="1">
    <source>
        <dbReference type="PROSITE" id="PS50404"/>
    </source>
</evidence>
<organism evidence="2 3">
    <name type="scientific">Naematelia encephala</name>
    <dbReference type="NCBI Taxonomy" id="71784"/>
    <lineage>
        <taxon>Eukaryota</taxon>
        <taxon>Fungi</taxon>
        <taxon>Dikarya</taxon>
        <taxon>Basidiomycota</taxon>
        <taxon>Agaricomycotina</taxon>
        <taxon>Tremellomycetes</taxon>
        <taxon>Tremellales</taxon>
        <taxon>Naemateliaceae</taxon>
        <taxon>Naematelia</taxon>
    </lineage>
</organism>
<dbReference type="InParanoid" id="A0A1Y2B2C5"/>